<evidence type="ECO:0000256" key="3">
    <source>
        <dbReference type="ARBA" id="ARBA00023136"/>
    </source>
</evidence>
<keyword evidence="2" id="KW-0732">Signal</keyword>
<evidence type="ECO:0000313" key="7">
    <source>
        <dbReference type="EMBL" id="MFC5464639.1"/>
    </source>
</evidence>
<dbReference type="Pfam" id="PF12010">
    <property type="entry name" value="DUF3502"/>
    <property type="match status" value="1"/>
</dbReference>
<dbReference type="InterPro" id="IPR022627">
    <property type="entry name" value="DUF3502"/>
</dbReference>
<keyword evidence="5" id="KW-0449">Lipoprotein</keyword>
<keyword evidence="3" id="KW-0472">Membrane</keyword>
<proteinExistence type="predicted"/>
<dbReference type="InterPro" id="IPR006059">
    <property type="entry name" value="SBP"/>
</dbReference>
<dbReference type="EMBL" id="JBHSMC010000010">
    <property type="protein sequence ID" value="MFC5464639.1"/>
    <property type="molecule type" value="Genomic_DNA"/>
</dbReference>
<dbReference type="Gene3D" id="3.40.190.10">
    <property type="entry name" value="Periplasmic binding protein-like II"/>
    <property type="match status" value="2"/>
</dbReference>
<gene>
    <name evidence="7" type="ORF">ACFPM4_07725</name>
</gene>
<evidence type="ECO:0000259" key="6">
    <source>
        <dbReference type="Pfam" id="PF12010"/>
    </source>
</evidence>
<organism evidence="7 8">
    <name type="scientific">Lederbergia graminis</name>
    <dbReference type="NCBI Taxonomy" id="735518"/>
    <lineage>
        <taxon>Bacteria</taxon>
        <taxon>Bacillati</taxon>
        <taxon>Bacillota</taxon>
        <taxon>Bacilli</taxon>
        <taxon>Bacillales</taxon>
        <taxon>Bacillaceae</taxon>
        <taxon>Lederbergia</taxon>
    </lineage>
</organism>
<dbReference type="PROSITE" id="PS51257">
    <property type="entry name" value="PROKAR_LIPOPROTEIN"/>
    <property type="match status" value="1"/>
</dbReference>
<accession>A0ABW0LFT0</accession>
<dbReference type="PANTHER" id="PTHR43649:SF33">
    <property type="entry name" value="POLYGALACTURONAN_RHAMNOGALACTURONAN-BINDING PROTEIN YTCQ"/>
    <property type="match status" value="1"/>
</dbReference>
<dbReference type="PANTHER" id="PTHR43649">
    <property type="entry name" value="ARABINOSE-BINDING PROTEIN-RELATED"/>
    <property type="match status" value="1"/>
</dbReference>
<dbReference type="InterPro" id="IPR050490">
    <property type="entry name" value="Bact_solute-bd_prot1"/>
</dbReference>
<comment type="caution">
    <text evidence="7">The sequence shown here is derived from an EMBL/GenBank/DDBJ whole genome shotgun (WGS) entry which is preliminary data.</text>
</comment>
<dbReference type="SUPFAM" id="SSF53850">
    <property type="entry name" value="Periplasmic binding protein-like II"/>
    <property type="match status" value="1"/>
</dbReference>
<keyword evidence="1" id="KW-1003">Cell membrane</keyword>
<evidence type="ECO:0000256" key="2">
    <source>
        <dbReference type="ARBA" id="ARBA00022729"/>
    </source>
</evidence>
<reference evidence="8" key="1">
    <citation type="journal article" date="2019" name="Int. J. Syst. Evol. Microbiol.">
        <title>The Global Catalogue of Microorganisms (GCM) 10K type strain sequencing project: providing services to taxonomists for standard genome sequencing and annotation.</title>
        <authorList>
            <consortium name="The Broad Institute Genomics Platform"/>
            <consortium name="The Broad Institute Genome Sequencing Center for Infectious Disease"/>
            <person name="Wu L."/>
            <person name="Ma J."/>
        </authorList>
    </citation>
    <scope>NUCLEOTIDE SEQUENCE [LARGE SCALE GENOMIC DNA]</scope>
    <source>
        <strain evidence="8">CGMCC 1.12237</strain>
    </source>
</reference>
<evidence type="ECO:0000313" key="8">
    <source>
        <dbReference type="Proteomes" id="UP001596147"/>
    </source>
</evidence>
<keyword evidence="4" id="KW-0564">Palmitate</keyword>
<feature type="domain" description="DUF3502" evidence="6">
    <location>
        <begin position="452"/>
        <end position="502"/>
    </location>
</feature>
<dbReference type="Proteomes" id="UP001596147">
    <property type="component" value="Unassembled WGS sequence"/>
</dbReference>
<evidence type="ECO:0000256" key="5">
    <source>
        <dbReference type="ARBA" id="ARBA00023288"/>
    </source>
</evidence>
<dbReference type="RefSeq" id="WP_382349771.1">
    <property type="nucleotide sequence ID" value="NZ_JBHSMC010000010.1"/>
</dbReference>
<name>A0ABW0LFT0_9BACI</name>
<evidence type="ECO:0000256" key="1">
    <source>
        <dbReference type="ARBA" id="ARBA00022475"/>
    </source>
</evidence>
<protein>
    <submittedName>
        <fullName evidence="7">Extracellular solute-binding protein</fullName>
    </submittedName>
</protein>
<sequence length="508" mass="57984">MHWLKRKSYFAMIASLILIFGVLAACSKKTDGDPGVISWLSFNPPETNDSPVQKALEELFDVKFENIRVERNDYRGQINMKISTGDVPDVIYLDGPGDVDDLARQGVLTEISIEEIEEFMPEYADSLREMDPNIFEYALVDGKNYGIPLMWPTGDLPFLPGYNGDWLKKIGYDEAPKTLEEFEDVLRKFRNNDPDGNGKKDTYGISGQGANDRSFSAVFAAHGVKANWMVDDDGKIYHGLTTQGAKETLKLLNKWYEEDLIDPEFVTKNPTDAHNDFINQRVGIRDWQSFQFEPRLGIIAPQFYAANPDTEIIIGKPLEGPYAKNVAYAYGARNGYIVFGAQLEDHEEKKEKILEILNALATDEEAYLLSVYGIEGEHYEMKDGVPMMNAEYSSEATKYKIGAGTFYGMFGQKSKLMEKYDHSKETLKYMEERVEGVENIRTFIGVVPAQDKYPDMQKVADEYYINFVTGKLDIDENWDKFISDWEKAGLKEITEEFNDKYSETYKIK</sequence>
<evidence type="ECO:0000256" key="4">
    <source>
        <dbReference type="ARBA" id="ARBA00023139"/>
    </source>
</evidence>
<dbReference type="Pfam" id="PF01547">
    <property type="entry name" value="SBP_bac_1"/>
    <property type="match status" value="1"/>
</dbReference>
<keyword evidence="8" id="KW-1185">Reference proteome</keyword>